<feature type="region of interest" description="Disordered" evidence="1">
    <location>
        <begin position="359"/>
        <end position="407"/>
    </location>
</feature>
<comment type="caution">
    <text evidence="2">The sequence shown here is derived from an EMBL/GenBank/DDBJ whole genome shotgun (WGS) entry which is preliminary data.</text>
</comment>
<dbReference type="EMBL" id="MFUY01000028">
    <property type="protein sequence ID" value="OGI85584.1"/>
    <property type="molecule type" value="Genomic_DNA"/>
</dbReference>
<evidence type="ECO:0000313" key="2">
    <source>
        <dbReference type="EMBL" id="OGI85584.1"/>
    </source>
</evidence>
<organism evidence="2 3">
    <name type="scientific">Candidatus Nomurabacteria bacterium RIFCSPLOWO2_01_FULL_41_12</name>
    <dbReference type="NCBI Taxonomy" id="1801774"/>
    <lineage>
        <taxon>Bacteria</taxon>
        <taxon>Candidatus Nomuraibacteriota</taxon>
    </lineage>
</organism>
<protein>
    <submittedName>
        <fullName evidence="2">Uncharacterized protein</fullName>
    </submittedName>
</protein>
<reference evidence="2 3" key="1">
    <citation type="journal article" date="2016" name="Nat. Commun.">
        <title>Thousands of microbial genomes shed light on interconnected biogeochemical processes in an aquifer system.</title>
        <authorList>
            <person name="Anantharaman K."/>
            <person name="Brown C.T."/>
            <person name="Hug L.A."/>
            <person name="Sharon I."/>
            <person name="Castelle C.J."/>
            <person name="Probst A.J."/>
            <person name="Thomas B.C."/>
            <person name="Singh A."/>
            <person name="Wilkins M.J."/>
            <person name="Karaoz U."/>
            <person name="Brodie E.L."/>
            <person name="Williams K.H."/>
            <person name="Hubbard S.S."/>
            <person name="Banfield J.F."/>
        </authorList>
    </citation>
    <scope>NUCLEOTIDE SEQUENCE [LARGE SCALE GENOMIC DNA]</scope>
</reference>
<accession>A0A1F6WUU1</accession>
<dbReference type="AlphaFoldDB" id="A0A1F6WUU1"/>
<sequence length="407" mass="45263">MQKIITKNKTIQKFTSSLIIIFMLMPAVFLSFGPRQAEAVNPVGVPTNDFTVQIIGWKTIAKEVWKQLMMSLARRLINKVTQSTINWINSGFHGNPLFLENPQSFFKDIAKYEVRNLVDTFGYDSRRFPFGRDFALNIIDSYRRQLEDNAEYSLSKVINDPLLLERYRNDFYVGGWNGFLINTQYPQNNYLGFQMLATEVAARKLAGTAQTATQKVNTTLEQGLGFLSPKVCPTNPAYNNGINEFNRPSFQPTIRYSPPKVEDYATVEEFNAAWIAYDYQFNIDVNVERADWDQTNTCPGGLVSTTPGSVVANQIIGAMGSKGRQGELAAAMGNSLSAFFDALLTKFLDVGLNALSDRVSPPEPVGDGFNYGVNPEQGAADAQNIINNPPAPPTPPEPPEPPTTDEQ</sequence>
<dbReference type="STRING" id="1801774.A3A05_01015"/>
<gene>
    <name evidence="2" type="ORF">A3A05_01015</name>
</gene>
<evidence type="ECO:0000256" key="1">
    <source>
        <dbReference type="SAM" id="MobiDB-lite"/>
    </source>
</evidence>
<evidence type="ECO:0000313" key="3">
    <source>
        <dbReference type="Proteomes" id="UP000176187"/>
    </source>
</evidence>
<feature type="compositionally biased region" description="Pro residues" evidence="1">
    <location>
        <begin position="389"/>
        <end position="407"/>
    </location>
</feature>
<proteinExistence type="predicted"/>
<name>A0A1F6WUU1_9BACT</name>
<dbReference type="Proteomes" id="UP000176187">
    <property type="component" value="Unassembled WGS sequence"/>
</dbReference>